<dbReference type="Proteomes" id="UP001496674">
    <property type="component" value="Chromosome"/>
</dbReference>
<sequence length="77" mass="9019">MNMETIFLYEKIAHNKLSECENQELYMMGINLSVYMFNSIFRIPEVLSGDLSLTIRLNRQYKIKGKQKETAHAACEK</sequence>
<accession>A0ABM8IDX3</accession>
<keyword evidence="2" id="KW-1185">Reference proteome</keyword>
<evidence type="ECO:0000313" key="2">
    <source>
        <dbReference type="Proteomes" id="UP001496674"/>
    </source>
</evidence>
<reference evidence="1 2" key="1">
    <citation type="submission" date="2023-04" db="EMBL/GenBank/DDBJ databases">
        <title>Draft genome sequence of acteroides sedimenti strain YN3PY1.</title>
        <authorList>
            <person name="Yoshida N."/>
        </authorList>
    </citation>
    <scope>NUCLEOTIDE SEQUENCE [LARGE SCALE GENOMIC DNA]</scope>
    <source>
        <strain evidence="1 2">YN3PY1</strain>
    </source>
</reference>
<dbReference type="EMBL" id="AP028055">
    <property type="protein sequence ID" value="BEG97929.1"/>
    <property type="molecule type" value="Genomic_DNA"/>
</dbReference>
<evidence type="ECO:0000313" key="1">
    <source>
        <dbReference type="EMBL" id="BEG97929.1"/>
    </source>
</evidence>
<name>A0ABM8IDX3_9BACE</name>
<proteinExistence type="predicted"/>
<protein>
    <submittedName>
        <fullName evidence="1">Uncharacterized protein</fullName>
    </submittedName>
</protein>
<organism evidence="1 2">
    <name type="scientific">Bacteroides sedimenti</name>
    <dbReference type="NCBI Taxonomy" id="2136147"/>
    <lineage>
        <taxon>Bacteria</taxon>
        <taxon>Pseudomonadati</taxon>
        <taxon>Bacteroidota</taxon>
        <taxon>Bacteroidia</taxon>
        <taxon>Bacteroidales</taxon>
        <taxon>Bacteroidaceae</taxon>
        <taxon>Bacteroides</taxon>
    </lineage>
</organism>
<gene>
    <name evidence="1" type="ORF">BSYN_01940</name>
</gene>